<comment type="caution">
    <text evidence="1">The sequence shown here is derived from an EMBL/GenBank/DDBJ whole genome shotgun (WGS) entry which is preliminary data.</text>
</comment>
<proteinExistence type="predicted"/>
<organism evidence="1">
    <name type="scientific">marine sediment metagenome</name>
    <dbReference type="NCBI Taxonomy" id="412755"/>
    <lineage>
        <taxon>unclassified sequences</taxon>
        <taxon>metagenomes</taxon>
        <taxon>ecological metagenomes</taxon>
    </lineage>
</organism>
<name>A0A0F8YNF6_9ZZZZ</name>
<sequence length="28" mass="3436">LELVYQEMEKYKDDSEKLEKGNVYQENI</sequence>
<dbReference type="AlphaFoldDB" id="A0A0F8YNF6"/>
<dbReference type="EMBL" id="LAZR01055942">
    <property type="protein sequence ID" value="KKK75280.1"/>
    <property type="molecule type" value="Genomic_DNA"/>
</dbReference>
<accession>A0A0F8YNF6</accession>
<protein>
    <submittedName>
        <fullName evidence="1">Uncharacterized protein</fullName>
    </submittedName>
</protein>
<reference evidence="1" key="1">
    <citation type="journal article" date="2015" name="Nature">
        <title>Complex archaea that bridge the gap between prokaryotes and eukaryotes.</title>
        <authorList>
            <person name="Spang A."/>
            <person name="Saw J.H."/>
            <person name="Jorgensen S.L."/>
            <person name="Zaremba-Niedzwiedzka K."/>
            <person name="Martijn J."/>
            <person name="Lind A.E."/>
            <person name="van Eijk R."/>
            <person name="Schleper C."/>
            <person name="Guy L."/>
            <person name="Ettema T.J."/>
        </authorList>
    </citation>
    <scope>NUCLEOTIDE SEQUENCE</scope>
</reference>
<feature type="non-terminal residue" evidence="1">
    <location>
        <position position="1"/>
    </location>
</feature>
<gene>
    <name evidence="1" type="ORF">LCGC14_2875270</name>
</gene>
<evidence type="ECO:0000313" key="1">
    <source>
        <dbReference type="EMBL" id="KKK75280.1"/>
    </source>
</evidence>